<dbReference type="RefSeq" id="WP_157403624.1">
    <property type="nucleotide sequence ID" value="NZ_JABULY010000006.1"/>
</dbReference>
<dbReference type="GO" id="GO:0005886">
    <property type="term" value="C:plasma membrane"/>
    <property type="evidence" value="ECO:0007669"/>
    <property type="project" value="TreeGrafter"/>
</dbReference>
<dbReference type="Proteomes" id="UP000732858">
    <property type="component" value="Unassembled WGS sequence"/>
</dbReference>
<dbReference type="GeneID" id="65549535"/>
<sequence length="184" mass="21100">MRWFIHAFKNIFNYRGRARRAEYGWFMLINLLIQLAGFLVFWVVIAGLSLNTTDISLVLGSIGIIYYIASFIYSILAFFVSLSLTTRRLHDLGRSGWWQLFIYLLPLFLLGATFVSLPILEEGTPSTPIVAINIMTTVASLIYLIFFLILLFKDGQKQTNKYGESPKYPSQVEQNSNERIEPSL</sequence>
<dbReference type="PANTHER" id="PTHR34980:SF2">
    <property type="entry name" value="INNER MEMBRANE PROTEIN YHAH-RELATED"/>
    <property type="match status" value="1"/>
</dbReference>
<feature type="transmembrane region" description="Helical" evidence="2">
    <location>
        <begin position="97"/>
        <end position="117"/>
    </location>
</feature>
<keyword evidence="2" id="KW-1133">Transmembrane helix</keyword>
<feature type="transmembrane region" description="Helical" evidence="2">
    <location>
        <begin position="64"/>
        <end position="85"/>
    </location>
</feature>
<evidence type="ECO:0000313" key="3">
    <source>
        <dbReference type="EMBL" id="MBV6532200.1"/>
    </source>
</evidence>
<accession>A0A949T633</accession>
<dbReference type="Proteomes" id="UP001196379">
    <property type="component" value="Unassembled WGS sequence"/>
</dbReference>
<gene>
    <name evidence="3" type="ORF">HT657_08700</name>
    <name evidence="4" type="ORF">HT672_06180</name>
</gene>
<evidence type="ECO:0000313" key="4">
    <source>
        <dbReference type="EMBL" id="MBV6546872.1"/>
    </source>
</evidence>
<evidence type="ECO:0000256" key="2">
    <source>
        <dbReference type="SAM" id="Phobius"/>
    </source>
</evidence>
<dbReference type="EMBL" id="JABUMC010000011">
    <property type="protein sequence ID" value="MBV6546872.1"/>
    <property type="molecule type" value="Genomic_DNA"/>
</dbReference>
<feature type="transmembrane region" description="Helical" evidence="2">
    <location>
        <begin position="129"/>
        <end position="152"/>
    </location>
</feature>
<proteinExistence type="predicted"/>
<comment type="caution">
    <text evidence="4">The sequence shown here is derived from an EMBL/GenBank/DDBJ whole genome shotgun (WGS) entry which is preliminary data.</text>
</comment>
<reference evidence="4 6" key="1">
    <citation type="journal article" date="2021" name="Mol. Ecol.">
        <title>Polar bear-adapted Ursidibacter maritimus are remarkably conserved after generations in captivity.</title>
        <authorList>
            <person name="Espinosa-Gongora C."/>
            <person name="Hansen M.J."/>
            <person name="Bertelsen M.F."/>
            <person name="Bojesen A.M."/>
        </authorList>
    </citation>
    <scope>NUCLEOTIDE SEQUENCE</scope>
    <source>
        <strain evidence="4">Pb43105x</strain>
        <strain evidence="3 6">Pb43106</strain>
    </source>
</reference>
<dbReference type="EMBL" id="JABULY010000006">
    <property type="protein sequence ID" value="MBV6532200.1"/>
    <property type="molecule type" value="Genomic_DNA"/>
</dbReference>
<evidence type="ECO:0000256" key="1">
    <source>
        <dbReference type="SAM" id="MobiDB-lite"/>
    </source>
</evidence>
<dbReference type="OrthoDB" id="9812349at2"/>
<feature type="transmembrane region" description="Helical" evidence="2">
    <location>
        <begin position="21"/>
        <end position="44"/>
    </location>
</feature>
<protein>
    <submittedName>
        <fullName evidence="4">DUF805 domain-containing protein</fullName>
    </submittedName>
</protein>
<dbReference type="InterPro" id="IPR008523">
    <property type="entry name" value="DUF805"/>
</dbReference>
<evidence type="ECO:0000313" key="5">
    <source>
        <dbReference type="Proteomes" id="UP000732858"/>
    </source>
</evidence>
<dbReference type="AlphaFoldDB" id="A0A949T633"/>
<evidence type="ECO:0000313" key="6">
    <source>
        <dbReference type="Proteomes" id="UP001196379"/>
    </source>
</evidence>
<feature type="region of interest" description="Disordered" evidence="1">
    <location>
        <begin position="161"/>
        <end position="184"/>
    </location>
</feature>
<keyword evidence="6" id="KW-1185">Reference proteome</keyword>
<dbReference type="Pfam" id="PF05656">
    <property type="entry name" value="DUF805"/>
    <property type="match status" value="1"/>
</dbReference>
<name>A0A949T633_9PAST</name>
<keyword evidence="2" id="KW-0472">Membrane</keyword>
<dbReference type="PANTHER" id="PTHR34980">
    <property type="entry name" value="INNER MEMBRANE PROTEIN-RELATED-RELATED"/>
    <property type="match status" value="1"/>
</dbReference>
<organism evidence="4 5">
    <name type="scientific">Ursidibacter maritimus</name>
    <dbReference type="NCBI Taxonomy" id="1331689"/>
    <lineage>
        <taxon>Bacteria</taxon>
        <taxon>Pseudomonadati</taxon>
        <taxon>Pseudomonadota</taxon>
        <taxon>Gammaproteobacteria</taxon>
        <taxon>Pasteurellales</taxon>
        <taxon>Pasteurellaceae</taxon>
        <taxon>Ursidibacter</taxon>
    </lineage>
</organism>
<keyword evidence="2" id="KW-0812">Transmembrane</keyword>